<evidence type="ECO:0000313" key="7">
    <source>
        <dbReference type="Proteomes" id="UP001056109"/>
    </source>
</evidence>
<feature type="domain" description="Histidine kinase/HSP90-like ATPase" evidence="5">
    <location>
        <begin position="455"/>
        <end position="546"/>
    </location>
</feature>
<feature type="domain" description="GAF" evidence="4">
    <location>
        <begin position="186"/>
        <end position="329"/>
    </location>
</feature>
<dbReference type="SUPFAM" id="SSF55781">
    <property type="entry name" value="GAF domain-like"/>
    <property type="match status" value="2"/>
</dbReference>
<dbReference type="Pfam" id="PF13185">
    <property type="entry name" value="GAF_2"/>
    <property type="match status" value="1"/>
</dbReference>
<keyword evidence="3" id="KW-0902">Two-component regulatory system</keyword>
<keyword evidence="7" id="KW-1185">Reference proteome</keyword>
<dbReference type="InterPro" id="IPR050482">
    <property type="entry name" value="Sensor_HK_TwoCompSys"/>
</dbReference>
<dbReference type="InterPro" id="IPR003594">
    <property type="entry name" value="HATPase_dom"/>
</dbReference>
<dbReference type="Pfam" id="PF02518">
    <property type="entry name" value="HATPase_c"/>
    <property type="match status" value="1"/>
</dbReference>
<dbReference type="EMBL" id="CP099547">
    <property type="protein sequence ID" value="USR78837.1"/>
    <property type="molecule type" value="Genomic_DNA"/>
</dbReference>
<dbReference type="PANTHER" id="PTHR24421">
    <property type="entry name" value="NITRATE/NITRITE SENSOR PROTEIN NARX-RELATED"/>
    <property type="match status" value="1"/>
</dbReference>
<keyword evidence="2" id="KW-0418">Kinase</keyword>
<dbReference type="SMART" id="SM00387">
    <property type="entry name" value="HATPase_c"/>
    <property type="match status" value="1"/>
</dbReference>
<organism evidence="6 7">
    <name type="scientific">Arcanobacterium pinnipediorum</name>
    <dbReference type="NCBI Taxonomy" id="1503041"/>
    <lineage>
        <taxon>Bacteria</taxon>
        <taxon>Bacillati</taxon>
        <taxon>Actinomycetota</taxon>
        <taxon>Actinomycetes</taxon>
        <taxon>Actinomycetales</taxon>
        <taxon>Actinomycetaceae</taxon>
        <taxon>Arcanobacterium</taxon>
    </lineage>
</organism>
<name>A0ABY5AG39_9ACTO</name>
<dbReference type="Pfam" id="PF01590">
    <property type="entry name" value="GAF"/>
    <property type="match status" value="1"/>
</dbReference>
<dbReference type="SUPFAM" id="SSF55874">
    <property type="entry name" value="ATPase domain of HSP90 chaperone/DNA topoisomerase II/histidine kinase"/>
    <property type="match status" value="1"/>
</dbReference>
<dbReference type="InterPro" id="IPR011712">
    <property type="entry name" value="Sig_transdc_His_kin_sub3_dim/P"/>
</dbReference>
<gene>
    <name evidence="6" type="ORF">NG665_05435</name>
</gene>
<dbReference type="InterPro" id="IPR036890">
    <property type="entry name" value="HATPase_C_sf"/>
</dbReference>
<dbReference type="InterPro" id="IPR029016">
    <property type="entry name" value="GAF-like_dom_sf"/>
</dbReference>
<dbReference type="CDD" id="cd16917">
    <property type="entry name" value="HATPase_UhpB-NarQ-NarX-like"/>
    <property type="match status" value="1"/>
</dbReference>
<keyword evidence="1" id="KW-0808">Transferase</keyword>
<sequence length="546" mass="58931">MDSNHLTAVISHALELTGQLDRNAAYQHFVDSARELTGAKFAALAVLDSHGETMEFVQSGMDRLAAAMIGRPPRGHGVFADTPVNGWLIVNDLPSYANRYGFPPGHPIMQNYLGVAVSVKEQVWGRLYLTDKPGGFTDDDGAQMEILARAAAIAAQNSQMFARSQNRARWLTASQNIVASLLEGSDEDVALQVIVHEMRIAAQADVAIMVLPSIQNTWVSEIVDGEGAESLLGIRFPETGRAMTVVNEQAGLVVDSMQRLRTVRVAQLRNYGPALYAPLASKSAGTGVILLLRNVSGVEFNLHDLAMAENAAKQAAIALELAEARHNEELASELDERSRIGRDLHDLAIQQLFASGMHITAVKEDLVAKGYADEVASALDQAISSIDESVRQIRVIVQSLRDDSASVALVERLEQETKVALQVLNFAPSLIISWNGEVATDDDTFALIDDAVGADISDDVVAVVREGLSNAARHAHASSVAVKLSVEPTHVRIEVVDDGRGVTQSLGRRSGLSNLAARARRHHGTFTISPREDTQGTRVAWEAPLM</sequence>
<proteinExistence type="predicted"/>
<dbReference type="RefSeq" id="WP_252672660.1">
    <property type="nucleotide sequence ID" value="NZ_CP099547.1"/>
</dbReference>
<accession>A0ABY5AG39</accession>
<dbReference type="InterPro" id="IPR003018">
    <property type="entry name" value="GAF"/>
</dbReference>
<feature type="domain" description="GAF" evidence="4">
    <location>
        <begin position="21"/>
        <end position="165"/>
    </location>
</feature>
<evidence type="ECO:0000313" key="6">
    <source>
        <dbReference type="EMBL" id="USR78837.1"/>
    </source>
</evidence>
<dbReference type="Pfam" id="PF07730">
    <property type="entry name" value="HisKA_3"/>
    <property type="match status" value="1"/>
</dbReference>
<evidence type="ECO:0000256" key="3">
    <source>
        <dbReference type="ARBA" id="ARBA00023012"/>
    </source>
</evidence>
<dbReference type="Gene3D" id="3.30.565.10">
    <property type="entry name" value="Histidine kinase-like ATPase, C-terminal domain"/>
    <property type="match status" value="1"/>
</dbReference>
<evidence type="ECO:0000259" key="4">
    <source>
        <dbReference type="SMART" id="SM00065"/>
    </source>
</evidence>
<dbReference type="PANTHER" id="PTHR24421:SF56">
    <property type="entry name" value="OXYGEN SENSOR HISTIDINE KINASE RESPONSE REGULATOR DOST"/>
    <property type="match status" value="1"/>
</dbReference>
<reference evidence="6" key="1">
    <citation type="submission" date="2022-06" db="EMBL/GenBank/DDBJ databases">
        <title>Complete Genome Sequence of Arcanobacterium pinnipediorum strain DSM 28752 isolated from a harbour seal.</title>
        <authorList>
            <person name="Borowiak M."/>
            <person name="Kreitlow A."/>
            <person name="Alssahen M."/>
            <person name="Malorny B."/>
            <person name="Laemmler C."/>
            <person name="Prenger-Berninghoff E."/>
            <person name="Siebert U."/>
            <person name="Ploetz M."/>
            <person name="Abdulmawjood A."/>
        </authorList>
    </citation>
    <scope>NUCLEOTIDE SEQUENCE</scope>
    <source>
        <strain evidence="6">DSM 28752</strain>
    </source>
</reference>
<evidence type="ECO:0000256" key="1">
    <source>
        <dbReference type="ARBA" id="ARBA00022679"/>
    </source>
</evidence>
<evidence type="ECO:0000259" key="5">
    <source>
        <dbReference type="SMART" id="SM00387"/>
    </source>
</evidence>
<dbReference type="Gene3D" id="3.30.450.40">
    <property type="match status" value="2"/>
</dbReference>
<evidence type="ECO:0000256" key="2">
    <source>
        <dbReference type="ARBA" id="ARBA00022777"/>
    </source>
</evidence>
<dbReference type="SMART" id="SM00065">
    <property type="entry name" value="GAF"/>
    <property type="match status" value="2"/>
</dbReference>
<dbReference type="Proteomes" id="UP001056109">
    <property type="component" value="Chromosome"/>
</dbReference>
<protein>
    <submittedName>
        <fullName evidence="6">GAF domain-containing protein</fullName>
    </submittedName>
</protein>
<dbReference type="Gene3D" id="1.20.5.1930">
    <property type="match status" value="1"/>
</dbReference>